<organism evidence="1 2">
    <name type="scientific">Acipenser oxyrinchus oxyrinchus</name>
    <dbReference type="NCBI Taxonomy" id="40147"/>
    <lineage>
        <taxon>Eukaryota</taxon>
        <taxon>Metazoa</taxon>
        <taxon>Chordata</taxon>
        <taxon>Craniata</taxon>
        <taxon>Vertebrata</taxon>
        <taxon>Euteleostomi</taxon>
        <taxon>Actinopterygii</taxon>
        <taxon>Chondrostei</taxon>
        <taxon>Acipenseriformes</taxon>
        <taxon>Acipenseridae</taxon>
        <taxon>Acipenser</taxon>
    </lineage>
</organism>
<gene>
    <name evidence="1" type="ORF">AOXY_G7718</name>
</gene>
<comment type="caution">
    <text evidence="1">The sequence shown here is derived from an EMBL/GenBank/DDBJ whole genome shotgun (WGS) entry which is preliminary data.</text>
</comment>
<reference evidence="1" key="1">
    <citation type="submission" date="2022-02" db="EMBL/GenBank/DDBJ databases">
        <title>Atlantic sturgeon de novo genome assembly.</title>
        <authorList>
            <person name="Stock M."/>
            <person name="Klopp C."/>
            <person name="Guiguen Y."/>
            <person name="Cabau C."/>
            <person name="Parinello H."/>
            <person name="Santidrian Yebra-Pimentel E."/>
            <person name="Kuhl H."/>
            <person name="Dirks R.P."/>
            <person name="Guessner J."/>
            <person name="Wuertz S."/>
            <person name="Du K."/>
            <person name="Schartl M."/>
        </authorList>
    </citation>
    <scope>NUCLEOTIDE SEQUENCE</scope>
    <source>
        <strain evidence="1">STURGEONOMICS-FGT-2020</strain>
        <tissue evidence="1">Whole blood</tissue>
    </source>
</reference>
<accession>A0AAD8LMC6</accession>
<evidence type="ECO:0000313" key="1">
    <source>
        <dbReference type="EMBL" id="KAK1170786.1"/>
    </source>
</evidence>
<sequence length="68" mass="7455">MQMIHLVWSSDGGTGVKESGWNEPDTKWLFLTRQQAAAGRQAKMAEGKQPPTISLVSLGKIWATLSQV</sequence>
<name>A0AAD8LMC6_ACIOX</name>
<dbReference type="AlphaFoldDB" id="A0AAD8LMC6"/>
<evidence type="ECO:0000313" key="2">
    <source>
        <dbReference type="Proteomes" id="UP001230051"/>
    </source>
</evidence>
<dbReference type="Proteomes" id="UP001230051">
    <property type="component" value="Unassembled WGS sequence"/>
</dbReference>
<protein>
    <submittedName>
        <fullName evidence="1">Uncharacterized protein</fullName>
    </submittedName>
</protein>
<keyword evidence="2" id="KW-1185">Reference proteome</keyword>
<proteinExistence type="predicted"/>
<dbReference type="EMBL" id="JAGXEW010000006">
    <property type="protein sequence ID" value="KAK1170786.1"/>
    <property type="molecule type" value="Genomic_DNA"/>
</dbReference>